<dbReference type="InterPro" id="IPR050988">
    <property type="entry name" value="Mannitol_DH/Oxidoreductase"/>
</dbReference>
<comment type="catalytic activity">
    <reaction evidence="2">
        <text>D-mannitol 1-phosphate + NAD(+) = beta-D-fructose 6-phosphate + NADH + H(+)</text>
        <dbReference type="Rhea" id="RHEA:19661"/>
        <dbReference type="ChEBI" id="CHEBI:15378"/>
        <dbReference type="ChEBI" id="CHEBI:57540"/>
        <dbReference type="ChEBI" id="CHEBI:57634"/>
        <dbReference type="ChEBI" id="CHEBI:57945"/>
        <dbReference type="ChEBI" id="CHEBI:61381"/>
        <dbReference type="EC" id="1.1.1.17"/>
    </reaction>
</comment>
<dbReference type="InterPro" id="IPR013131">
    <property type="entry name" value="Mannitol_DH_N"/>
</dbReference>
<gene>
    <name evidence="5" type="ORF">P5G52_15485</name>
</gene>
<dbReference type="PANTHER" id="PTHR43362">
    <property type="entry name" value="MANNITOL DEHYDROGENASE DSF1-RELATED"/>
    <property type="match status" value="1"/>
</dbReference>
<dbReference type="Gene3D" id="1.10.1040.10">
    <property type="entry name" value="N-(1-d-carboxylethyl)-l-norvaline Dehydrogenase, domain 2"/>
    <property type="match status" value="1"/>
</dbReference>
<keyword evidence="1 5" id="KW-0560">Oxidoreductase</keyword>
<dbReference type="PANTHER" id="PTHR43362:SF1">
    <property type="entry name" value="MANNITOL DEHYDROGENASE 2-RELATED"/>
    <property type="match status" value="1"/>
</dbReference>
<evidence type="ECO:0000313" key="6">
    <source>
        <dbReference type="Proteomes" id="UP001174209"/>
    </source>
</evidence>
<keyword evidence="6" id="KW-1185">Reference proteome</keyword>
<dbReference type="Gene3D" id="3.40.50.720">
    <property type="entry name" value="NAD(P)-binding Rossmann-like Domain"/>
    <property type="match status" value="1"/>
</dbReference>
<dbReference type="SUPFAM" id="SSF51735">
    <property type="entry name" value="NAD(P)-binding Rossmann-fold domains"/>
    <property type="match status" value="1"/>
</dbReference>
<dbReference type="InterPro" id="IPR036291">
    <property type="entry name" value="NAD(P)-bd_dom_sf"/>
</dbReference>
<dbReference type="Pfam" id="PF01232">
    <property type="entry name" value="Mannitol_dh"/>
    <property type="match status" value="1"/>
</dbReference>
<protein>
    <submittedName>
        <fullName evidence="5">Mannitol dehydrogenase family protein</fullName>
        <ecNumber evidence="5">1.1.1.-</ecNumber>
    </submittedName>
</protein>
<reference evidence="5" key="1">
    <citation type="submission" date="2023-06" db="EMBL/GenBank/DDBJ databases">
        <title>MT1 and MT2 Draft Genomes of Novel Species.</title>
        <authorList>
            <person name="Venkateswaran K."/>
        </authorList>
    </citation>
    <scope>NUCLEOTIDE SEQUENCE</scope>
    <source>
        <strain evidence="5">IIF3SC-B10</strain>
    </source>
</reference>
<evidence type="ECO:0000313" key="5">
    <source>
        <dbReference type="EMBL" id="MDN4612269.1"/>
    </source>
</evidence>
<dbReference type="GO" id="GO:0016491">
    <property type="term" value="F:oxidoreductase activity"/>
    <property type="evidence" value="ECO:0007669"/>
    <property type="project" value="UniProtKB-KW"/>
</dbReference>
<dbReference type="InterPro" id="IPR013328">
    <property type="entry name" value="6PGD_dom2"/>
</dbReference>
<dbReference type="InterPro" id="IPR000669">
    <property type="entry name" value="Mannitol_DH"/>
</dbReference>
<dbReference type="Pfam" id="PF08125">
    <property type="entry name" value="Mannitol_dh_C"/>
    <property type="match status" value="1"/>
</dbReference>
<dbReference type="InterPro" id="IPR008927">
    <property type="entry name" value="6-PGluconate_DH-like_C_sf"/>
</dbReference>
<evidence type="ECO:0000259" key="4">
    <source>
        <dbReference type="Pfam" id="PF08125"/>
    </source>
</evidence>
<evidence type="ECO:0000259" key="3">
    <source>
        <dbReference type="Pfam" id="PF01232"/>
    </source>
</evidence>
<evidence type="ECO:0000256" key="2">
    <source>
        <dbReference type="ARBA" id="ARBA00048615"/>
    </source>
</evidence>
<dbReference type="EC" id="1.1.1.-" evidence="5"/>
<evidence type="ECO:0000256" key="1">
    <source>
        <dbReference type="ARBA" id="ARBA00023002"/>
    </source>
</evidence>
<feature type="domain" description="Mannitol dehydrogenase C-terminal" evidence="4">
    <location>
        <begin position="271"/>
        <end position="393"/>
    </location>
</feature>
<dbReference type="PRINTS" id="PR00084">
    <property type="entry name" value="MTLDHDRGNASE"/>
</dbReference>
<sequence length="453" mass="48278">MVHLGLGAFHRSHQAWYTAAADPDHEWGIAAFTGRSPDAAEVLAAQDGLYTLVERDDAGDRFEVVGSISAAHHGGDVGELARLIASPGTAVVTLTITEPAYHLGSDGLLDSASSVVAQDLEVLRSWQQARTGAASGTPLDPPGQLATAGARLVVGFDARRHAGGGPLAVVSCDNLSSNGTAAAETILGFARPISEELAVWITDNVSFVDSSIDRITPRTTEADVDLVAEATGFRDLAPVVTEPFHNWILSGAFPAGRPAWERAGAVFTERIEPFEQRKLWLLNGAHSLLAYAGQLRGHETVADAVADTRCAAWLEDFWDEASHHLTEPGLDVPGYRAALQERFSNSRIRHQLSQIAAEGSSKLRMRAVPVLLAERKAGRTGRASARIIAAWIDQLLADGAARKPVADAAAGTIERILAGDPDDVTAGLVRFLDDRLDDDVVALVHSLRTSWRA</sequence>
<organism evidence="5 6">
    <name type="scientific">Arthrobacter burdickii</name>
    <dbReference type="NCBI Taxonomy" id="3035920"/>
    <lineage>
        <taxon>Bacteria</taxon>
        <taxon>Bacillati</taxon>
        <taxon>Actinomycetota</taxon>
        <taxon>Actinomycetes</taxon>
        <taxon>Micrococcales</taxon>
        <taxon>Micrococcaceae</taxon>
        <taxon>Arthrobacter</taxon>
    </lineage>
</organism>
<feature type="domain" description="Mannitol dehydrogenase N-terminal" evidence="3">
    <location>
        <begin position="2"/>
        <end position="261"/>
    </location>
</feature>
<accession>A0ABT8K7E5</accession>
<comment type="caution">
    <text evidence="5">The sequence shown here is derived from an EMBL/GenBank/DDBJ whole genome shotgun (WGS) entry which is preliminary data.</text>
</comment>
<dbReference type="Proteomes" id="UP001174209">
    <property type="component" value="Unassembled WGS sequence"/>
</dbReference>
<dbReference type="EMBL" id="JAROCG010000002">
    <property type="protein sequence ID" value="MDN4612269.1"/>
    <property type="molecule type" value="Genomic_DNA"/>
</dbReference>
<proteinExistence type="predicted"/>
<dbReference type="InterPro" id="IPR013118">
    <property type="entry name" value="Mannitol_DH_C"/>
</dbReference>
<dbReference type="SUPFAM" id="SSF48179">
    <property type="entry name" value="6-phosphogluconate dehydrogenase C-terminal domain-like"/>
    <property type="match status" value="1"/>
</dbReference>
<name>A0ABT8K7E5_9MICC</name>